<name>A0A2N8HAD6_9BACT</name>
<dbReference type="PANTHER" id="PTHR38133:SF1">
    <property type="entry name" value="SLR1429 PROTEIN"/>
    <property type="match status" value="1"/>
</dbReference>
<dbReference type="OrthoDB" id="188274at2"/>
<comment type="caution">
    <text evidence="4">The sequence shown here is derived from an EMBL/GenBank/DDBJ whole genome shotgun (WGS) entry which is preliminary data.</text>
</comment>
<keyword evidence="1" id="KW-0479">Metal-binding</keyword>
<dbReference type="GO" id="GO:0008270">
    <property type="term" value="F:zinc ion binding"/>
    <property type="evidence" value="ECO:0007669"/>
    <property type="project" value="UniProtKB-KW"/>
</dbReference>
<keyword evidence="1" id="KW-0862">Zinc</keyword>
<proteinExistence type="predicted"/>
<keyword evidence="1" id="KW-0863">Zinc-finger</keyword>
<evidence type="ECO:0000256" key="1">
    <source>
        <dbReference type="PROSITE-ProRule" id="PRU00325"/>
    </source>
</evidence>
<reference evidence="4 5" key="1">
    <citation type="journal article" date="2017" name="BMC Genomics">
        <title>Genome sequencing of 39 Akkermansia muciniphila isolates reveals its population structure, genomic and functional diverisity, and global distribution in mammalian gut microbiotas.</title>
        <authorList>
            <person name="Guo X."/>
            <person name="Li S."/>
            <person name="Zhang J."/>
            <person name="Wu F."/>
            <person name="Li X."/>
            <person name="Wu D."/>
            <person name="Zhang M."/>
            <person name="Ou Z."/>
            <person name="Jie Z."/>
            <person name="Yan Q."/>
            <person name="Li P."/>
            <person name="Yi J."/>
            <person name="Peng Y."/>
        </authorList>
    </citation>
    <scope>NUCLEOTIDE SEQUENCE [LARGE SCALE GENOMIC DNA]</scope>
    <source>
        <strain evidence="4 5">GP24</strain>
    </source>
</reference>
<evidence type="ECO:0000259" key="3">
    <source>
        <dbReference type="PROSITE" id="PS50966"/>
    </source>
</evidence>
<dbReference type="EMBL" id="PJKA01000013">
    <property type="protein sequence ID" value="PNC16832.1"/>
    <property type="molecule type" value="Genomic_DNA"/>
</dbReference>
<accession>A0A2N8HAD6</accession>
<dbReference type="PROSITE" id="PS50966">
    <property type="entry name" value="ZF_SWIM"/>
    <property type="match status" value="1"/>
</dbReference>
<evidence type="ECO:0000256" key="2">
    <source>
        <dbReference type="SAM" id="MobiDB-lite"/>
    </source>
</evidence>
<sequence length="278" mass="30653">MGNGGRFRGTGENPCAWKTGMRPEEKGKRRMAAFCLWQEGRICYHGSVCMDDEKPLKRADLRKRAEEKAAELAAEGMELHPVTASGRNLAKKFWGKEWMKSLAACEVYGMRLAPGRTYLRYGCVLDVKAVPGRIDALVMGEHLYEVRVHAAPPDEEALARLRARCAGHIGSWIDLLKGNLSPELLEILCDPEGGLFPAPEEWRFSCSCPDWADLCKHASAVLYAFGVMLDEQPELLFTLRGMDASALIPKAPEAVPGGEDALDKDAGSLSDMFGIRLD</sequence>
<dbReference type="Proteomes" id="UP000236000">
    <property type="component" value="Unassembled WGS sequence"/>
</dbReference>
<evidence type="ECO:0000313" key="5">
    <source>
        <dbReference type="Proteomes" id="UP000236000"/>
    </source>
</evidence>
<protein>
    <recommendedName>
        <fullName evidence="3">SWIM-type domain-containing protein</fullName>
    </recommendedName>
</protein>
<dbReference type="Pfam" id="PF04434">
    <property type="entry name" value="SWIM"/>
    <property type="match status" value="1"/>
</dbReference>
<organism evidence="4 5">
    <name type="scientific">Akkermansia muciniphila</name>
    <dbReference type="NCBI Taxonomy" id="239935"/>
    <lineage>
        <taxon>Bacteria</taxon>
        <taxon>Pseudomonadati</taxon>
        <taxon>Verrucomicrobiota</taxon>
        <taxon>Verrucomicrobiia</taxon>
        <taxon>Verrucomicrobiales</taxon>
        <taxon>Akkermansiaceae</taxon>
        <taxon>Akkermansia</taxon>
    </lineage>
</organism>
<dbReference type="PANTHER" id="PTHR38133">
    <property type="entry name" value="SLR1429 PROTEIN"/>
    <property type="match status" value="1"/>
</dbReference>
<dbReference type="InterPro" id="IPR007527">
    <property type="entry name" value="Znf_SWIM"/>
</dbReference>
<feature type="domain" description="SWIM-type" evidence="3">
    <location>
        <begin position="196"/>
        <end position="226"/>
    </location>
</feature>
<feature type="region of interest" description="Disordered" evidence="2">
    <location>
        <begin position="1"/>
        <end position="21"/>
    </location>
</feature>
<dbReference type="AlphaFoldDB" id="A0A2N8HAD6"/>
<gene>
    <name evidence="4" type="ORF">CXU22_09220</name>
</gene>
<evidence type="ECO:0000313" key="4">
    <source>
        <dbReference type="EMBL" id="PNC16832.1"/>
    </source>
</evidence>